<gene>
    <name evidence="1" type="ORF">J9259_09860</name>
</gene>
<evidence type="ECO:0000313" key="1">
    <source>
        <dbReference type="EMBL" id="MBX8632798.1"/>
    </source>
</evidence>
<name>A0A8J7YUA0_9ARCH</name>
<proteinExistence type="predicted"/>
<comment type="caution">
    <text evidence="1">The sequence shown here is derived from an EMBL/GenBank/DDBJ whole genome shotgun (WGS) entry which is preliminary data.</text>
</comment>
<sequence length="76" mass="8724">MPPSLLITFAKETESSFRIFRKAKMNIVEKLLEPRIRFTSFFIISMPSTLIEGYRGMCAVNAGQSATVLWRQHCVK</sequence>
<dbReference type="Proteomes" id="UP000716004">
    <property type="component" value="Unassembled WGS sequence"/>
</dbReference>
<reference evidence="1" key="1">
    <citation type="submission" date="2021-04" db="EMBL/GenBank/DDBJ databases">
        <title>Genomic insights into ecological role and evolution of a novel Thermoplasmata order Candidatus Sysuiplasmatales.</title>
        <authorList>
            <person name="Yuan Y."/>
        </authorList>
    </citation>
    <scope>NUCLEOTIDE SEQUENCE</scope>
    <source>
        <strain evidence="1">YP2-bin.285</strain>
    </source>
</reference>
<evidence type="ECO:0000313" key="2">
    <source>
        <dbReference type="Proteomes" id="UP000716004"/>
    </source>
</evidence>
<dbReference type="AlphaFoldDB" id="A0A8J7YUA0"/>
<organism evidence="1 2">
    <name type="scientific">Candidatus Sysuiplasma superficiale</name>
    <dbReference type="NCBI Taxonomy" id="2823368"/>
    <lineage>
        <taxon>Archaea</taxon>
        <taxon>Methanobacteriati</taxon>
        <taxon>Thermoplasmatota</taxon>
        <taxon>Thermoplasmata</taxon>
        <taxon>Candidatus Sysuiplasmatales</taxon>
        <taxon>Candidatus Sysuiplasmataceae</taxon>
        <taxon>Candidatus Sysuiplasma</taxon>
    </lineage>
</organism>
<accession>A0A8J7YUA0</accession>
<protein>
    <submittedName>
        <fullName evidence="1">Uncharacterized protein</fullName>
    </submittedName>
</protein>
<dbReference type="EMBL" id="JAGVSJ010000072">
    <property type="protein sequence ID" value="MBX8632798.1"/>
    <property type="molecule type" value="Genomic_DNA"/>
</dbReference>